<dbReference type="GO" id="GO:0005524">
    <property type="term" value="F:ATP binding"/>
    <property type="evidence" value="ECO:0007669"/>
    <property type="project" value="UniProtKB-KW"/>
</dbReference>
<dbReference type="SMART" id="SM00382">
    <property type="entry name" value="AAA"/>
    <property type="match status" value="1"/>
</dbReference>
<keyword evidence="2" id="KW-0813">Transport</keyword>
<dbReference type="InterPro" id="IPR003439">
    <property type="entry name" value="ABC_transporter-like_ATP-bd"/>
</dbReference>
<evidence type="ECO:0000256" key="5">
    <source>
        <dbReference type="ARBA" id="ARBA00022840"/>
    </source>
</evidence>
<evidence type="ECO:0000259" key="10">
    <source>
        <dbReference type="PROSITE" id="PS50929"/>
    </source>
</evidence>
<dbReference type="PROSITE" id="PS50929">
    <property type="entry name" value="ABC_TM1F"/>
    <property type="match status" value="1"/>
</dbReference>
<dbReference type="EC" id="3.6.3.-" evidence="11"/>
<comment type="subcellular location">
    <subcellularLocation>
        <location evidence="1">Membrane</location>
        <topology evidence="1">Multi-pass membrane protein</topology>
    </subcellularLocation>
</comment>
<feature type="transmembrane region" description="Helical" evidence="8">
    <location>
        <begin position="109"/>
        <end position="130"/>
    </location>
</feature>
<dbReference type="GO" id="GO:0016887">
    <property type="term" value="F:ATP hydrolysis activity"/>
    <property type="evidence" value="ECO:0007669"/>
    <property type="project" value="InterPro"/>
</dbReference>
<dbReference type="InterPro" id="IPR011527">
    <property type="entry name" value="ABC1_TM_dom"/>
</dbReference>
<dbReference type="CDD" id="cd03251">
    <property type="entry name" value="ABCC_MsbA"/>
    <property type="match status" value="1"/>
</dbReference>
<proteinExistence type="predicted"/>
<dbReference type="SUPFAM" id="SSF90123">
    <property type="entry name" value="ABC transporter transmembrane region"/>
    <property type="match status" value="1"/>
</dbReference>
<accession>A0A1J5T251</accession>
<feature type="transmembrane region" description="Helical" evidence="8">
    <location>
        <begin position="254"/>
        <end position="274"/>
    </location>
</feature>
<comment type="caution">
    <text evidence="11">The sequence shown here is derived from an EMBL/GenBank/DDBJ whole genome shotgun (WGS) entry which is preliminary data.</text>
</comment>
<dbReference type="Pfam" id="PF00664">
    <property type="entry name" value="ABC_membrane"/>
    <property type="match status" value="1"/>
</dbReference>
<keyword evidence="11" id="KW-0378">Hydrolase</keyword>
<gene>
    <name evidence="11" type="primary">msbA_2</name>
    <name evidence="11" type="ORF">GALL_97950</name>
</gene>
<evidence type="ECO:0000256" key="8">
    <source>
        <dbReference type="SAM" id="Phobius"/>
    </source>
</evidence>
<dbReference type="FunFam" id="3.40.50.300:FF:000287">
    <property type="entry name" value="Multidrug ABC transporter ATP-binding protein"/>
    <property type="match status" value="1"/>
</dbReference>
<evidence type="ECO:0000256" key="1">
    <source>
        <dbReference type="ARBA" id="ARBA00004141"/>
    </source>
</evidence>
<protein>
    <submittedName>
        <fullName evidence="11">Lipid A export ATP-binding/permease protein MsbA</fullName>
        <ecNumber evidence="11">3.6.3.-</ecNumber>
    </submittedName>
</protein>
<evidence type="ECO:0000256" key="7">
    <source>
        <dbReference type="ARBA" id="ARBA00023136"/>
    </source>
</evidence>
<evidence type="ECO:0000256" key="2">
    <source>
        <dbReference type="ARBA" id="ARBA00022448"/>
    </source>
</evidence>
<evidence type="ECO:0000256" key="3">
    <source>
        <dbReference type="ARBA" id="ARBA00022692"/>
    </source>
</evidence>
<sequence length="596" mass="64090">MSSKQKIKLDHTTWTLIRRLVREGVSPYRGKVLASLLCMAFASGATGLSAWLMKPVVNEVFVSKQAAMLWPIALGVIATFLVKGTATYLQSSLTSWYGLRVIADMQNRLFAHLTAMDLAFFHGESTGVLVSRFTVDISLMRGAVSNALVGLGRDSLTTVILVGVMFWQDWTLAGMAFVVFPVAILPISKIGKRMRKVTANTQEQMGEFNTLLEQSFQGIRMVKAYGMEGYERGKIAAITETLFSLTYKAGRVRAASSPIMETLGGVAVAIVILYGGHRVISGATTAGAFFAFITALLMAYEPVKRLANLNTNLQEGLSAASRVFHLMDLLPGITDAADAADLRVSGGAVRFCDVEFSYDGERKALNRVSFEAPAGQTVALVGSSGGGKSTILNLIPRFYDVSGGQVLVDGQDVRSVSMASLRRGIALVSQEVALFDDTIRANISFGRFEAGQDEIEQAARHAAAHDFIMGLPEGYDTVVGEHGVKLSGGQRQRLSIARAMLKNAPILLLDEATSALDTESERQVQAALEVLMKGRTTIVVAHRLSTIVDADLIHVIDKGRVAESGSHAQLLARGGIYARLYALQFAEDGSAAALEA</sequence>
<dbReference type="InterPro" id="IPR039421">
    <property type="entry name" value="Type_1_exporter"/>
</dbReference>
<dbReference type="CDD" id="cd18552">
    <property type="entry name" value="ABC_6TM_MsbA_like"/>
    <property type="match status" value="1"/>
</dbReference>
<keyword evidence="7 8" id="KW-0472">Membrane</keyword>
<dbReference type="PANTHER" id="PTHR43394">
    <property type="entry name" value="ATP-DEPENDENT PERMEASE MDL1, MITOCHONDRIAL"/>
    <property type="match status" value="1"/>
</dbReference>
<evidence type="ECO:0000256" key="4">
    <source>
        <dbReference type="ARBA" id="ARBA00022741"/>
    </source>
</evidence>
<keyword evidence="4" id="KW-0547">Nucleotide-binding</keyword>
<dbReference type="GO" id="GO:0015421">
    <property type="term" value="F:ABC-type oligopeptide transporter activity"/>
    <property type="evidence" value="ECO:0007669"/>
    <property type="project" value="TreeGrafter"/>
</dbReference>
<keyword evidence="3 8" id="KW-0812">Transmembrane</keyword>
<dbReference type="InterPro" id="IPR036640">
    <property type="entry name" value="ABC1_TM_sf"/>
</dbReference>
<dbReference type="PROSITE" id="PS50893">
    <property type="entry name" value="ABC_TRANSPORTER_2"/>
    <property type="match status" value="1"/>
</dbReference>
<feature type="transmembrane region" description="Helical" evidence="8">
    <location>
        <begin position="68"/>
        <end position="89"/>
    </location>
</feature>
<feature type="transmembrane region" description="Helical" evidence="8">
    <location>
        <begin position="170"/>
        <end position="187"/>
    </location>
</feature>
<dbReference type="PANTHER" id="PTHR43394:SF1">
    <property type="entry name" value="ATP-BINDING CASSETTE SUB-FAMILY B MEMBER 10, MITOCHONDRIAL"/>
    <property type="match status" value="1"/>
</dbReference>
<dbReference type="EMBL" id="MLJW01000034">
    <property type="protein sequence ID" value="OIR07932.1"/>
    <property type="molecule type" value="Genomic_DNA"/>
</dbReference>
<dbReference type="Gene3D" id="3.40.50.300">
    <property type="entry name" value="P-loop containing nucleotide triphosphate hydrolases"/>
    <property type="match status" value="1"/>
</dbReference>
<dbReference type="PROSITE" id="PS00211">
    <property type="entry name" value="ABC_TRANSPORTER_1"/>
    <property type="match status" value="1"/>
</dbReference>
<reference evidence="11" key="1">
    <citation type="submission" date="2016-10" db="EMBL/GenBank/DDBJ databases">
        <title>Sequence of Gallionella enrichment culture.</title>
        <authorList>
            <person name="Poehlein A."/>
            <person name="Muehling M."/>
            <person name="Daniel R."/>
        </authorList>
    </citation>
    <scope>NUCLEOTIDE SEQUENCE</scope>
</reference>
<feature type="domain" description="ABC transporter" evidence="9">
    <location>
        <begin position="349"/>
        <end position="583"/>
    </location>
</feature>
<dbReference type="Pfam" id="PF00005">
    <property type="entry name" value="ABC_tran"/>
    <property type="match status" value="1"/>
</dbReference>
<keyword evidence="5 11" id="KW-0067">ATP-binding</keyword>
<dbReference type="InterPro" id="IPR017871">
    <property type="entry name" value="ABC_transporter-like_CS"/>
</dbReference>
<feature type="domain" description="ABC transmembrane type-1" evidence="10">
    <location>
        <begin position="33"/>
        <end position="315"/>
    </location>
</feature>
<feature type="transmembrane region" description="Helical" evidence="8">
    <location>
        <begin position="280"/>
        <end position="300"/>
    </location>
</feature>
<evidence type="ECO:0000256" key="6">
    <source>
        <dbReference type="ARBA" id="ARBA00022989"/>
    </source>
</evidence>
<dbReference type="InterPro" id="IPR003593">
    <property type="entry name" value="AAA+_ATPase"/>
</dbReference>
<dbReference type="AlphaFoldDB" id="A0A1J5T251"/>
<dbReference type="SUPFAM" id="SSF52540">
    <property type="entry name" value="P-loop containing nucleoside triphosphate hydrolases"/>
    <property type="match status" value="1"/>
</dbReference>
<dbReference type="GO" id="GO:0005743">
    <property type="term" value="C:mitochondrial inner membrane"/>
    <property type="evidence" value="ECO:0007669"/>
    <property type="project" value="TreeGrafter"/>
</dbReference>
<dbReference type="Gene3D" id="1.20.1560.10">
    <property type="entry name" value="ABC transporter type 1, transmembrane domain"/>
    <property type="match status" value="1"/>
</dbReference>
<evidence type="ECO:0000313" key="11">
    <source>
        <dbReference type="EMBL" id="OIR07932.1"/>
    </source>
</evidence>
<organism evidence="11">
    <name type="scientific">mine drainage metagenome</name>
    <dbReference type="NCBI Taxonomy" id="410659"/>
    <lineage>
        <taxon>unclassified sequences</taxon>
        <taxon>metagenomes</taxon>
        <taxon>ecological metagenomes</taxon>
    </lineage>
</organism>
<dbReference type="InterPro" id="IPR027417">
    <property type="entry name" value="P-loop_NTPase"/>
</dbReference>
<feature type="transmembrane region" description="Helical" evidence="8">
    <location>
        <begin position="32"/>
        <end position="53"/>
    </location>
</feature>
<keyword evidence="6 8" id="KW-1133">Transmembrane helix</keyword>
<evidence type="ECO:0000259" key="9">
    <source>
        <dbReference type="PROSITE" id="PS50893"/>
    </source>
</evidence>
<dbReference type="GO" id="GO:0090374">
    <property type="term" value="P:oligopeptide export from mitochondrion"/>
    <property type="evidence" value="ECO:0007669"/>
    <property type="project" value="TreeGrafter"/>
</dbReference>
<name>A0A1J5T251_9ZZZZ</name>